<evidence type="ECO:0000256" key="9">
    <source>
        <dbReference type="ARBA" id="ARBA00022827"/>
    </source>
</evidence>
<dbReference type="Gene3D" id="3.40.50.970">
    <property type="match status" value="2"/>
</dbReference>
<dbReference type="InterPro" id="IPR000399">
    <property type="entry name" value="TPP-bd_CS"/>
</dbReference>
<keyword evidence="9" id="KW-0274">FAD</keyword>
<dbReference type="GO" id="GO:0003984">
    <property type="term" value="F:acetolactate synthase activity"/>
    <property type="evidence" value="ECO:0007669"/>
    <property type="project" value="UniProtKB-EC"/>
</dbReference>
<dbReference type="GO" id="GO:0050660">
    <property type="term" value="F:flavin adenine dinucleotide binding"/>
    <property type="evidence" value="ECO:0007669"/>
    <property type="project" value="InterPro"/>
</dbReference>
<keyword evidence="10 14" id="KW-0460">Magnesium</keyword>
<evidence type="ECO:0000313" key="19">
    <source>
        <dbReference type="Proteomes" id="UP000051181"/>
    </source>
</evidence>
<comment type="caution">
    <text evidence="18">The sequence shown here is derived from an EMBL/GenBank/DDBJ whole genome shotgun (WGS) entry which is preliminary data.</text>
</comment>
<sequence>MQAPEEQPMPVRNGAELLLDTLTAQNVEMIFGYPGGAVLPLYDAVYRQKFRHILVRHEQAAAHAAEGYAKATGKPGVVFVTSGPGATNAITGIADAMMDSIPLVVFTGQVGTQAIGSDAFQEADILSMTASITKNNYQVHDVRDLPRIINEAFYVASTGRKGPVLIDLPKNIANQTTNAPFPEQVNLPQYQPAPTVDKHRVAQLMQALSQAHKPVLLVGNGVHAAAAQTEVQRFAQRYQVPVVATLLGLGVMPTNDPMFLGMGGMHGTYAANMALSECDLLINVGSRFDDRLATAPQRFAPHATIAHIDIDAAEMDKVIATTYQLVGDAKAVLKLMLRSSATRPEVSAWHQQLQEWQSQHPMHYQKSATEIKPQQVVELVGELTHGDAYVVTDVGQNQMWAAQYYPFKHQHQLITSGGLGTMGFGLPAAIGAKLAAPDKPVVLFIGDGGIQMTSEELEVIATYDLDIKIVLLNNHTLGMVRQWQDLFYDQRRSQTMFEHQPNFMKLAEAYGLAAHHLTDPQTVAADLAKAFAAPHAALIEVAIPALEPVMPMIAPGSANNEMMESD</sequence>
<evidence type="ECO:0000259" key="16">
    <source>
        <dbReference type="Pfam" id="PF02775"/>
    </source>
</evidence>
<dbReference type="GO" id="GO:0009097">
    <property type="term" value="P:isoleucine biosynthetic process"/>
    <property type="evidence" value="ECO:0007669"/>
    <property type="project" value="UniProtKB-UniPathway"/>
</dbReference>
<dbReference type="NCBIfam" id="TIGR00118">
    <property type="entry name" value="acolac_lg"/>
    <property type="match status" value="1"/>
</dbReference>
<dbReference type="PROSITE" id="PS00187">
    <property type="entry name" value="TPP_ENZYMES"/>
    <property type="match status" value="1"/>
</dbReference>
<dbReference type="PANTHER" id="PTHR18968">
    <property type="entry name" value="THIAMINE PYROPHOSPHATE ENZYMES"/>
    <property type="match status" value="1"/>
</dbReference>
<dbReference type="FunFam" id="3.40.50.1220:FF:000008">
    <property type="entry name" value="Acetolactate synthase"/>
    <property type="match status" value="1"/>
</dbReference>
<dbReference type="PATRIC" id="fig|913848.6.peg.854"/>
<evidence type="ECO:0000256" key="14">
    <source>
        <dbReference type="RuleBase" id="RU003591"/>
    </source>
</evidence>
<evidence type="ECO:0000256" key="3">
    <source>
        <dbReference type="ARBA" id="ARBA00007812"/>
    </source>
</evidence>
<dbReference type="InterPro" id="IPR039368">
    <property type="entry name" value="AHAS_TPP"/>
</dbReference>
<evidence type="ECO:0000256" key="11">
    <source>
        <dbReference type="ARBA" id="ARBA00023052"/>
    </source>
</evidence>
<comment type="similarity">
    <text evidence="3 14">Belongs to the TPP enzyme family.</text>
</comment>
<dbReference type="FunFam" id="3.40.50.970:FF:000007">
    <property type="entry name" value="Acetolactate synthase"/>
    <property type="match status" value="1"/>
</dbReference>
<comment type="cofactor">
    <cofactor evidence="14">
        <name>Mg(2+)</name>
        <dbReference type="ChEBI" id="CHEBI:18420"/>
    </cofactor>
    <text evidence="14">Binds 1 Mg(2+) ion per subunit.</text>
</comment>
<evidence type="ECO:0000256" key="12">
    <source>
        <dbReference type="ARBA" id="ARBA00023304"/>
    </source>
</evidence>
<organism evidence="18 19">
    <name type="scientific">Loigolactobacillus coryniformis subsp. coryniformis KCTC 3167 = DSM 20001</name>
    <dbReference type="NCBI Taxonomy" id="913848"/>
    <lineage>
        <taxon>Bacteria</taxon>
        <taxon>Bacillati</taxon>
        <taxon>Bacillota</taxon>
        <taxon>Bacilli</taxon>
        <taxon>Lactobacillales</taxon>
        <taxon>Lactobacillaceae</taxon>
        <taxon>Loigolactobacillus</taxon>
    </lineage>
</organism>
<dbReference type="GO" id="GO:0000287">
    <property type="term" value="F:magnesium ion binding"/>
    <property type="evidence" value="ECO:0007669"/>
    <property type="project" value="UniProtKB-UniRule"/>
</dbReference>
<evidence type="ECO:0000256" key="6">
    <source>
        <dbReference type="ARBA" id="ARBA00022630"/>
    </source>
</evidence>
<evidence type="ECO:0000256" key="10">
    <source>
        <dbReference type="ARBA" id="ARBA00022842"/>
    </source>
</evidence>
<dbReference type="FunFam" id="3.40.50.970:FF:000016">
    <property type="entry name" value="Acetolactate synthase"/>
    <property type="match status" value="1"/>
</dbReference>
<proteinExistence type="inferred from homology"/>
<dbReference type="InterPro" id="IPR012001">
    <property type="entry name" value="Thiamin_PyroP_enz_TPP-bd_dom"/>
</dbReference>
<keyword evidence="12 14" id="KW-0100">Branched-chain amino acid biosynthesis</keyword>
<name>A0A0R1FC95_9LACO</name>
<dbReference type="UniPathway" id="UPA00049">
    <property type="reaction ID" value="UER00059"/>
</dbReference>
<dbReference type="SUPFAM" id="SSF52518">
    <property type="entry name" value="Thiamin diphosphate-binding fold (THDP-binding)"/>
    <property type="match status" value="2"/>
</dbReference>
<evidence type="ECO:0000259" key="15">
    <source>
        <dbReference type="Pfam" id="PF00205"/>
    </source>
</evidence>
<accession>A0A0R1FC95</accession>
<dbReference type="GeneID" id="65918293"/>
<evidence type="ECO:0000256" key="7">
    <source>
        <dbReference type="ARBA" id="ARBA00022679"/>
    </source>
</evidence>
<dbReference type="SUPFAM" id="SSF52467">
    <property type="entry name" value="DHS-like NAD/FAD-binding domain"/>
    <property type="match status" value="1"/>
</dbReference>
<dbReference type="UniPathway" id="UPA00047">
    <property type="reaction ID" value="UER00055"/>
</dbReference>
<evidence type="ECO:0000259" key="17">
    <source>
        <dbReference type="Pfam" id="PF02776"/>
    </source>
</evidence>
<gene>
    <name evidence="18" type="ORF">FD22_GL000824</name>
</gene>
<dbReference type="EC" id="2.2.1.6" evidence="4 14"/>
<dbReference type="GO" id="GO:0030976">
    <property type="term" value="F:thiamine pyrophosphate binding"/>
    <property type="evidence" value="ECO:0007669"/>
    <property type="project" value="UniProtKB-UniRule"/>
</dbReference>
<comment type="pathway">
    <text evidence="1 14">Amino-acid biosynthesis; L-isoleucine biosynthesis; L-isoleucine from 2-oxobutanoate: step 1/4.</text>
</comment>
<evidence type="ECO:0000256" key="8">
    <source>
        <dbReference type="ARBA" id="ARBA00022723"/>
    </source>
</evidence>
<dbReference type="CDD" id="cd07035">
    <property type="entry name" value="TPP_PYR_POX_like"/>
    <property type="match status" value="1"/>
</dbReference>
<evidence type="ECO:0000256" key="5">
    <source>
        <dbReference type="ARBA" id="ARBA00022605"/>
    </source>
</evidence>
<keyword evidence="6" id="KW-0285">Flavoprotein</keyword>
<keyword evidence="7 14" id="KW-0808">Transferase</keyword>
<keyword evidence="11 14" id="KW-0786">Thiamine pyrophosphate</keyword>
<dbReference type="Pfam" id="PF02776">
    <property type="entry name" value="TPP_enzyme_N"/>
    <property type="match status" value="1"/>
</dbReference>
<dbReference type="InterPro" id="IPR012000">
    <property type="entry name" value="Thiamin_PyroP_enz_cen_dom"/>
</dbReference>
<dbReference type="InterPro" id="IPR029035">
    <property type="entry name" value="DHS-like_NAD/FAD-binding_dom"/>
</dbReference>
<comment type="pathway">
    <text evidence="2 14">Amino-acid biosynthesis; L-valine biosynthesis; L-valine from pyruvate: step 1/4.</text>
</comment>
<dbReference type="InterPro" id="IPR012846">
    <property type="entry name" value="Acetolactate_synth_lsu"/>
</dbReference>
<dbReference type="Gene3D" id="3.40.50.1220">
    <property type="entry name" value="TPP-binding domain"/>
    <property type="match status" value="1"/>
</dbReference>
<dbReference type="EMBL" id="AZCN01000020">
    <property type="protein sequence ID" value="KRK18083.1"/>
    <property type="molecule type" value="Genomic_DNA"/>
</dbReference>
<evidence type="ECO:0000256" key="13">
    <source>
        <dbReference type="ARBA" id="ARBA00048670"/>
    </source>
</evidence>
<dbReference type="InterPro" id="IPR011766">
    <property type="entry name" value="TPP_enzyme_TPP-bd"/>
</dbReference>
<evidence type="ECO:0000256" key="2">
    <source>
        <dbReference type="ARBA" id="ARBA00005025"/>
    </source>
</evidence>
<comment type="catalytic activity">
    <reaction evidence="13 14">
        <text>2 pyruvate + H(+) = (2S)-2-acetolactate + CO2</text>
        <dbReference type="Rhea" id="RHEA:25249"/>
        <dbReference type="ChEBI" id="CHEBI:15361"/>
        <dbReference type="ChEBI" id="CHEBI:15378"/>
        <dbReference type="ChEBI" id="CHEBI:16526"/>
        <dbReference type="ChEBI" id="CHEBI:58476"/>
        <dbReference type="EC" id="2.2.1.6"/>
    </reaction>
</comment>
<dbReference type="Pfam" id="PF00205">
    <property type="entry name" value="TPP_enzyme_M"/>
    <property type="match status" value="1"/>
</dbReference>
<dbReference type="RefSeq" id="WP_010010317.1">
    <property type="nucleotide sequence ID" value="NZ_AZCN01000020.1"/>
</dbReference>
<dbReference type="PANTHER" id="PTHR18968:SF13">
    <property type="entry name" value="ACETOLACTATE SYNTHASE CATALYTIC SUBUNIT, MITOCHONDRIAL"/>
    <property type="match status" value="1"/>
</dbReference>
<evidence type="ECO:0000256" key="4">
    <source>
        <dbReference type="ARBA" id="ARBA00013145"/>
    </source>
</evidence>
<dbReference type="Pfam" id="PF02775">
    <property type="entry name" value="TPP_enzyme_C"/>
    <property type="match status" value="1"/>
</dbReference>
<feature type="domain" description="Thiamine pyrophosphate enzyme central" evidence="15">
    <location>
        <begin position="201"/>
        <end position="334"/>
    </location>
</feature>
<dbReference type="InterPro" id="IPR045229">
    <property type="entry name" value="TPP_enz"/>
</dbReference>
<dbReference type="Proteomes" id="UP000051181">
    <property type="component" value="Unassembled WGS sequence"/>
</dbReference>
<keyword evidence="5 14" id="KW-0028">Amino-acid biosynthesis</keyword>
<dbReference type="eggNOG" id="COG0028">
    <property type="taxonomic scope" value="Bacteria"/>
</dbReference>
<dbReference type="GO" id="GO:0009099">
    <property type="term" value="P:L-valine biosynthetic process"/>
    <property type="evidence" value="ECO:0007669"/>
    <property type="project" value="UniProtKB-UniPathway"/>
</dbReference>
<protein>
    <recommendedName>
        <fullName evidence="4 14">Acetolactate synthase</fullName>
        <ecNumber evidence="4 14">2.2.1.6</ecNumber>
    </recommendedName>
</protein>
<reference evidence="18 19" key="1">
    <citation type="journal article" date="2015" name="Genome Announc.">
        <title>Expanding the biotechnology potential of lactobacilli through comparative genomics of 213 strains and associated genera.</title>
        <authorList>
            <person name="Sun Z."/>
            <person name="Harris H.M."/>
            <person name="McCann A."/>
            <person name="Guo C."/>
            <person name="Argimon S."/>
            <person name="Zhang W."/>
            <person name="Yang X."/>
            <person name="Jeffery I.B."/>
            <person name="Cooney J.C."/>
            <person name="Kagawa T.F."/>
            <person name="Liu W."/>
            <person name="Song Y."/>
            <person name="Salvetti E."/>
            <person name="Wrobel A."/>
            <person name="Rasinkangas P."/>
            <person name="Parkhill J."/>
            <person name="Rea M.C."/>
            <person name="O'Sullivan O."/>
            <person name="Ritari J."/>
            <person name="Douillard F.P."/>
            <person name="Paul Ross R."/>
            <person name="Yang R."/>
            <person name="Briner A.E."/>
            <person name="Felis G.E."/>
            <person name="de Vos W.M."/>
            <person name="Barrangou R."/>
            <person name="Klaenhammer T.R."/>
            <person name="Caufield P.W."/>
            <person name="Cui Y."/>
            <person name="Zhang H."/>
            <person name="O'Toole P.W."/>
        </authorList>
    </citation>
    <scope>NUCLEOTIDE SEQUENCE [LARGE SCALE GENOMIC DNA]</scope>
    <source>
        <strain evidence="18 19">DSM 20001</strain>
    </source>
</reference>
<feature type="domain" description="Thiamine pyrophosphate enzyme N-terminal TPP-binding" evidence="17">
    <location>
        <begin position="13"/>
        <end position="128"/>
    </location>
</feature>
<evidence type="ECO:0000313" key="18">
    <source>
        <dbReference type="EMBL" id="KRK18083.1"/>
    </source>
</evidence>
<feature type="domain" description="Thiamine pyrophosphate enzyme TPP-binding" evidence="16">
    <location>
        <begin position="393"/>
        <end position="541"/>
    </location>
</feature>
<dbReference type="GO" id="GO:0005948">
    <property type="term" value="C:acetolactate synthase complex"/>
    <property type="evidence" value="ECO:0007669"/>
    <property type="project" value="TreeGrafter"/>
</dbReference>
<evidence type="ECO:0000256" key="1">
    <source>
        <dbReference type="ARBA" id="ARBA00004974"/>
    </source>
</evidence>
<keyword evidence="8 14" id="KW-0479">Metal-binding</keyword>
<dbReference type="AlphaFoldDB" id="A0A0R1FC95"/>
<comment type="cofactor">
    <cofactor evidence="14">
        <name>thiamine diphosphate</name>
        <dbReference type="ChEBI" id="CHEBI:58937"/>
    </cofactor>
    <text evidence="14">Binds 1 thiamine pyrophosphate per subunit.</text>
</comment>
<dbReference type="InterPro" id="IPR029061">
    <property type="entry name" value="THDP-binding"/>
</dbReference>
<dbReference type="CDD" id="cd02015">
    <property type="entry name" value="TPP_AHAS"/>
    <property type="match status" value="1"/>
</dbReference>